<dbReference type="InterPro" id="IPR036280">
    <property type="entry name" value="Multihaem_cyt_sf"/>
</dbReference>
<dbReference type="SUPFAM" id="SSF48695">
    <property type="entry name" value="Multiheme cytochromes"/>
    <property type="match status" value="2"/>
</dbReference>
<comment type="caution">
    <text evidence="5">The sequence shown here is derived from an EMBL/GenBank/DDBJ whole genome shotgun (WGS) entry which is preliminary data.</text>
</comment>
<keyword evidence="6" id="KW-1185">Reference proteome</keyword>
<reference evidence="5 6" key="1">
    <citation type="submission" date="2015-01" db="EMBL/GenBank/DDBJ databases">
        <title>Genome sequence of the anaerobic bacterium Geobacter soli GSS01, a dissimilatory Fe(III) reducer from soil.</title>
        <authorList>
            <person name="Yang G."/>
            <person name="Zhou S."/>
        </authorList>
    </citation>
    <scope>NUCLEOTIDE SEQUENCE [LARGE SCALE GENOMIC DNA]</scope>
    <source>
        <strain evidence="5 6">GSS01</strain>
    </source>
</reference>
<evidence type="ECO:0000256" key="2">
    <source>
        <dbReference type="SAM" id="SignalP"/>
    </source>
</evidence>
<sequence>MSRKATRYSAVLAASLFAAALAGCGSENKEGSIGTGPGGVATVGDTACVQCHSAVTEALTGESIITQYQKSSPHNRADLGCESCHGGGAQHNGVGPIPFAHPDANRCADCHDGTTAVATNSNTAFAGSRHNTQSVRDSANCKRCHSHEGAILSNIYGLTGDNATITNVDYINRVPLASNYTQISCATCHEHGGGLRTIKAIDGSGNLVNWDPNNNRRIDQFDLCTSCHTLYNYNGTQLLAGGNPLNGVATGVSLHAATSTRWYGVLATTHFDNYSTGPQAGAGASGTNTKIEGYVLRRTGANPCFDCHGHESKTNTRNEASRGPTIHTDWAQSGHGGGLLTAKYAAVAGKSGTAAVTAALNAYVDDATAVAWTHYNWDASSRGSCQRCHTATGAANFMSNPATYKADGSGNNFSHLQGWNATNGSKQNELLYCWGCHTNAGTGELRKPGAITENYAGVNNAGTGTTGTSVTVSYPDIAGSNVCMTCHLGRQIGENIKTITDADGVLGFVNSHYLAAGGQLFGKTGYEYATRSYANPAFFAHDKIGTAAAPGTGSNGPCAGCHMSTPNSHSFLPVTKDSAGAVTAITSTACATCHSGTFALTPEGLTAEEEEYVASLEALKAALAGKGILFFNAHPYFYIDTNSNGIADPGEIVSSNAFTNWAGVYGLALWKDVMGAAFNANLLIHDPGGYAHNRFYSKRLIWDSIDFIYDGVLNNDVAAAIDAQVTATRLDSATATAAKAYLGTTRP</sequence>
<name>A0A0C1TQ93_9BACT</name>
<feature type="signal peptide" evidence="2">
    <location>
        <begin position="1"/>
        <end position="22"/>
    </location>
</feature>
<dbReference type="PANTHER" id="PTHR35038:SF8">
    <property type="entry name" value="C-TYPE POLYHEME CYTOCHROME OMCC"/>
    <property type="match status" value="1"/>
</dbReference>
<dbReference type="PROSITE" id="PS51257">
    <property type="entry name" value="PROKAR_LIPOPROTEIN"/>
    <property type="match status" value="1"/>
</dbReference>
<gene>
    <name evidence="5" type="ORF">SE37_01745</name>
    <name evidence="4" type="ORF">SE37_16460</name>
</gene>
<organism evidence="5 6">
    <name type="scientific">Geobacter soli</name>
    <dbReference type="NCBI Taxonomy" id="1510391"/>
    <lineage>
        <taxon>Bacteria</taxon>
        <taxon>Pseudomonadati</taxon>
        <taxon>Thermodesulfobacteriota</taxon>
        <taxon>Desulfuromonadia</taxon>
        <taxon>Geobacterales</taxon>
        <taxon>Geobacteraceae</taxon>
        <taxon>Geobacter</taxon>
    </lineage>
</organism>
<proteinExistence type="predicted"/>
<dbReference type="Gene3D" id="1.10.1130.10">
    <property type="entry name" value="Flavocytochrome C3, Chain A"/>
    <property type="match status" value="1"/>
</dbReference>
<dbReference type="AlphaFoldDB" id="A0A0C1TQ93"/>
<dbReference type="PANTHER" id="PTHR35038">
    <property type="entry name" value="DISSIMILATORY SULFITE REDUCTASE SIRA"/>
    <property type="match status" value="1"/>
</dbReference>
<evidence type="ECO:0000313" key="5">
    <source>
        <dbReference type="EMBL" id="KIE41443.1"/>
    </source>
</evidence>
<dbReference type="GO" id="GO:0016491">
    <property type="term" value="F:oxidoreductase activity"/>
    <property type="evidence" value="ECO:0007669"/>
    <property type="project" value="TreeGrafter"/>
</dbReference>
<keyword evidence="1 2" id="KW-0732">Signal</keyword>
<evidence type="ECO:0000313" key="4">
    <source>
        <dbReference type="EMBL" id="KIE41128.1"/>
    </source>
</evidence>
<evidence type="ECO:0000259" key="3">
    <source>
        <dbReference type="Pfam" id="PF13435"/>
    </source>
</evidence>
<dbReference type="EMBL" id="JXBL01000001">
    <property type="protein sequence ID" value="KIE41443.1"/>
    <property type="molecule type" value="Genomic_DNA"/>
</dbReference>
<accession>A0A0C1TQ93</accession>
<evidence type="ECO:0000313" key="6">
    <source>
        <dbReference type="Proteomes" id="UP000031433"/>
    </source>
</evidence>
<protein>
    <submittedName>
        <fullName evidence="5">Cytochrome C</fullName>
    </submittedName>
</protein>
<feature type="domain" description="Cytochrome c-552/4" evidence="3">
    <location>
        <begin position="45"/>
        <end position="86"/>
    </location>
</feature>
<dbReference type="InterPro" id="IPR051829">
    <property type="entry name" value="Multiheme_Cytochr_ET"/>
</dbReference>
<dbReference type="EMBL" id="JXBL01000002">
    <property type="protein sequence ID" value="KIE41128.1"/>
    <property type="molecule type" value="Genomic_DNA"/>
</dbReference>
<dbReference type="Pfam" id="PF13435">
    <property type="entry name" value="Cytochrome_C554"/>
    <property type="match status" value="1"/>
</dbReference>
<evidence type="ECO:0000256" key="1">
    <source>
        <dbReference type="ARBA" id="ARBA00022729"/>
    </source>
</evidence>
<dbReference type="InterPro" id="IPR023155">
    <property type="entry name" value="Cyt_c-552/4"/>
</dbReference>
<dbReference type="RefSeq" id="WP_039643198.1">
    <property type="nucleotide sequence ID" value="NZ_JXBL01000001.1"/>
</dbReference>
<dbReference type="Proteomes" id="UP000031433">
    <property type="component" value="Unassembled WGS sequence"/>
</dbReference>
<feature type="chain" id="PRO_5007392122" evidence="2">
    <location>
        <begin position="23"/>
        <end position="747"/>
    </location>
</feature>